<feature type="transmembrane region" description="Helical" evidence="6">
    <location>
        <begin position="438"/>
        <end position="462"/>
    </location>
</feature>
<protein>
    <recommendedName>
        <fullName evidence="7">Major facilitator superfamily (MFS) profile domain-containing protein</fullName>
    </recommendedName>
</protein>
<feature type="transmembrane region" description="Helical" evidence="6">
    <location>
        <begin position="204"/>
        <end position="225"/>
    </location>
</feature>
<dbReference type="EMBL" id="JADBJN010000001">
    <property type="protein sequence ID" value="KAG5684703.1"/>
    <property type="molecule type" value="Genomic_DNA"/>
</dbReference>
<keyword evidence="2" id="KW-0813">Transport</keyword>
<dbReference type="InterPro" id="IPR011701">
    <property type="entry name" value="MFS"/>
</dbReference>
<feature type="transmembrane region" description="Helical" evidence="6">
    <location>
        <begin position="131"/>
        <end position="154"/>
    </location>
</feature>
<keyword evidence="5 6" id="KW-0472">Membrane</keyword>
<evidence type="ECO:0000313" key="8">
    <source>
        <dbReference type="EMBL" id="KAG5684703.1"/>
    </source>
</evidence>
<evidence type="ECO:0000256" key="3">
    <source>
        <dbReference type="ARBA" id="ARBA00022692"/>
    </source>
</evidence>
<dbReference type="SUPFAM" id="SSF103473">
    <property type="entry name" value="MFS general substrate transporter"/>
    <property type="match status" value="1"/>
</dbReference>
<dbReference type="Proteomes" id="UP001107558">
    <property type="component" value="Chromosome 1"/>
</dbReference>
<evidence type="ECO:0000256" key="1">
    <source>
        <dbReference type="ARBA" id="ARBA00004127"/>
    </source>
</evidence>
<dbReference type="AlphaFoldDB" id="A0A9J6CS68"/>
<feature type="transmembrane region" description="Helical" evidence="6">
    <location>
        <begin position="105"/>
        <end position="125"/>
    </location>
</feature>
<comment type="caution">
    <text evidence="8">The sequence shown here is derived from an EMBL/GenBank/DDBJ whole genome shotgun (WGS) entry which is preliminary data.</text>
</comment>
<feature type="transmembrane region" description="Helical" evidence="6">
    <location>
        <begin position="260"/>
        <end position="279"/>
    </location>
</feature>
<dbReference type="PANTHER" id="PTHR23510">
    <property type="entry name" value="INNER MEMBRANE TRANSPORT PROTEIN YAJR"/>
    <property type="match status" value="1"/>
</dbReference>
<dbReference type="GO" id="GO:0022857">
    <property type="term" value="F:transmembrane transporter activity"/>
    <property type="evidence" value="ECO:0007669"/>
    <property type="project" value="InterPro"/>
</dbReference>
<keyword evidence="4 6" id="KW-1133">Transmembrane helix</keyword>
<feature type="transmembrane region" description="Helical" evidence="6">
    <location>
        <begin position="333"/>
        <end position="352"/>
    </location>
</feature>
<accession>A0A9J6CS68</accession>
<comment type="subcellular location">
    <subcellularLocation>
        <location evidence="1">Endomembrane system</location>
        <topology evidence="1">Multi-pass membrane protein</topology>
    </subcellularLocation>
</comment>
<name>A0A9J6CS68_POLVA</name>
<evidence type="ECO:0000256" key="2">
    <source>
        <dbReference type="ARBA" id="ARBA00022448"/>
    </source>
</evidence>
<dbReference type="GO" id="GO:0012505">
    <property type="term" value="C:endomembrane system"/>
    <property type="evidence" value="ECO:0007669"/>
    <property type="project" value="UniProtKB-SubCell"/>
</dbReference>
<keyword evidence="3 6" id="KW-0812">Transmembrane</keyword>
<keyword evidence="9" id="KW-1185">Reference proteome</keyword>
<dbReference type="PROSITE" id="PS50850">
    <property type="entry name" value="MFS"/>
    <property type="match status" value="1"/>
</dbReference>
<reference evidence="8" key="1">
    <citation type="submission" date="2021-03" db="EMBL/GenBank/DDBJ databases">
        <title>Chromosome level genome of the anhydrobiotic midge Polypedilum vanderplanki.</title>
        <authorList>
            <person name="Yoshida Y."/>
            <person name="Kikawada T."/>
            <person name="Gusev O."/>
        </authorList>
    </citation>
    <scope>NUCLEOTIDE SEQUENCE</scope>
    <source>
        <strain evidence="8">NIAS01</strain>
        <tissue evidence="8">Whole body or cell culture</tissue>
    </source>
</reference>
<evidence type="ECO:0000256" key="4">
    <source>
        <dbReference type="ARBA" id="ARBA00022989"/>
    </source>
</evidence>
<dbReference type="GO" id="GO:0005765">
    <property type="term" value="C:lysosomal membrane"/>
    <property type="evidence" value="ECO:0007669"/>
    <property type="project" value="TreeGrafter"/>
</dbReference>
<dbReference type="Pfam" id="PF07690">
    <property type="entry name" value="MFS_1"/>
    <property type="match status" value="2"/>
</dbReference>
<feature type="transmembrane region" description="Helical" evidence="6">
    <location>
        <begin position="405"/>
        <end position="426"/>
    </location>
</feature>
<dbReference type="Gene3D" id="1.20.1250.20">
    <property type="entry name" value="MFS general substrate transporter like domains"/>
    <property type="match status" value="1"/>
</dbReference>
<feature type="transmembrane region" description="Helical" evidence="6">
    <location>
        <begin position="468"/>
        <end position="487"/>
    </location>
</feature>
<evidence type="ECO:0000313" key="9">
    <source>
        <dbReference type="Proteomes" id="UP001107558"/>
    </source>
</evidence>
<dbReference type="CDD" id="cd17326">
    <property type="entry name" value="MFS_MFSD8"/>
    <property type="match status" value="1"/>
</dbReference>
<organism evidence="8 9">
    <name type="scientific">Polypedilum vanderplanki</name>
    <name type="common">Sleeping chironomid midge</name>
    <dbReference type="NCBI Taxonomy" id="319348"/>
    <lineage>
        <taxon>Eukaryota</taxon>
        <taxon>Metazoa</taxon>
        <taxon>Ecdysozoa</taxon>
        <taxon>Arthropoda</taxon>
        <taxon>Hexapoda</taxon>
        <taxon>Insecta</taxon>
        <taxon>Pterygota</taxon>
        <taxon>Neoptera</taxon>
        <taxon>Endopterygota</taxon>
        <taxon>Diptera</taxon>
        <taxon>Nematocera</taxon>
        <taxon>Chironomoidea</taxon>
        <taxon>Chironomidae</taxon>
        <taxon>Chironominae</taxon>
        <taxon>Polypedilum</taxon>
        <taxon>Polypedilum</taxon>
    </lineage>
</organism>
<feature type="transmembrane region" description="Helical" evidence="6">
    <location>
        <begin position="299"/>
        <end position="321"/>
    </location>
</feature>
<sequence>MENNELKSSDSADAEAINRDQILETPSERRIRIFSLNIIYFTMFLMTLGFSIILTAIWPYIDKLDRDAGKVFMGWIVAANPLGQFIFSPVFGWWANKSKSIRTPFIVSMIIFCVASAVYSCLDIVENNVKYWMLVCRFFVGVSSANIVICRSYVSAATKLKERTKAVSLLTLAQTLGFIFGPLFQAAFTSLGSEGYKMYFNLPLSMYTAPGWLNVFLGLFNLILFHPKIFQDKRVAAREQMLIQGKASEKEAWKNIKPDYFVSWALIFSLFVFVFNFVLLESMGTALTMEQFAWTKKQAIEYMAYIMGIGGLIACGTFVAISPLCKKFRENDVLIYGGFFVMILSRITHIPYGSTIPKLALPKEYTFENGTHVIFEEDDPHILGCPAYEQKWCETTPALGFYEFILGYILTSFGYPIGLTLIQTIFSKVLGPRPQGVWMSLMTNAGCLSRIFGPICVSMLYARFGTRITMLFTLIIMIIPMVWLLFLKDRMLIEDFKDKTIEMEERNGLKPNIQINDNDR</sequence>
<dbReference type="InterPro" id="IPR020846">
    <property type="entry name" value="MFS_dom"/>
</dbReference>
<feature type="transmembrane region" description="Helical" evidence="6">
    <location>
        <begin position="166"/>
        <end position="184"/>
    </location>
</feature>
<evidence type="ECO:0000259" key="7">
    <source>
        <dbReference type="PROSITE" id="PS50850"/>
    </source>
</evidence>
<dbReference type="InterPro" id="IPR036259">
    <property type="entry name" value="MFS_trans_sf"/>
</dbReference>
<evidence type="ECO:0000256" key="5">
    <source>
        <dbReference type="ARBA" id="ARBA00023136"/>
    </source>
</evidence>
<gene>
    <name evidence="8" type="ORF">PVAND_013917</name>
</gene>
<dbReference type="PANTHER" id="PTHR23510:SF3">
    <property type="entry name" value="MAJOR FACILITATOR SUPERFAMILY DOMAIN-CONTAINING PROTEIN 8"/>
    <property type="match status" value="1"/>
</dbReference>
<feature type="domain" description="Major facilitator superfamily (MFS) profile" evidence="7">
    <location>
        <begin position="35"/>
        <end position="492"/>
    </location>
</feature>
<feature type="transmembrane region" description="Helical" evidence="6">
    <location>
        <begin position="73"/>
        <end position="93"/>
    </location>
</feature>
<evidence type="ECO:0000256" key="6">
    <source>
        <dbReference type="SAM" id="Phobius"/>
    </source>
</evidence>
<dbReference type="InterPro" id="IPR051068">
    <property type="entry name" value="MFS_Domain-Containing_Protein"/>
</dbReference>
<feature type="transmembrane region" description="Helical" evidence="6">
    <location>
        <begin position="38"/>
        <end position="61"/>
    </location>
</feature>
<dbReference type="OrthoDB" id="370281at2759"/>
<proteinExistence type="predicted"/>